<dbReference type="GO" id="GO:0005198">
    <property type="term" value="F:structural molecule activity"/>
    <property type="evidence" value="ECO:0007669"/>
    <property type="project" value="UniProtKB-UniRule"/>
</dbReference>
<keyword evidence="7" id="KW-0282">Flagellum</keyword>
<comment type="subcellular location">
    <subcellularLocation>
        <location evidence="3">Secreted</location>
    </subcellularLocation>
    <subcellularLocation>
        <location evidence="3">Bacterial flagellum</location>
    </subcellularLocation>
</comment>
<dbReference type="OrthoDB" id="8328560at2"/>
<evidence type="ECO:0000259" key="5">
    <source>
        <dbReference type="Pfam" id="PF00700"/>
    </source>
</evidence>
<evidence type="ECO:0000313" key="6">
    <source>
        <dbReference type="EMBL" id="MBB4006342.1"/>
    </source>
</evidence>
<comment type="similarity">
    <text evidence="1 3">Belongs to the bacterial flagellin family.</text>
</comment>
<dbReference type="InterPro" id="IPR001492">
    <property type="entry name" value="Flagellin"/>
</dbReference>
<protein>
    <recommendedName>
        <fullName evidence="3">Flagellin</fullName>
    </recommendedName>
</protein>
<feature type="domain" description="Flagellin N-terminal" evidence="4">
    <location>
        <begin position="4"/>
        <end position="135"/>
    </location>
</feature>
<dbReference type="InterPro" id="IPR001029">
    <property type="entry name" value="Flagellin_N"/>
</dbReference>
<dbReference type="GO" id="GO:0005576">
    <property type="term" value="C:extracellular region"/>
    <property type="evidence" value="ECO:0007669"/>
    <property type="project" value="UniProtKB-SubCell"/>
</dbReference>
<evidence type="ECO:0000256" key="2">
    <source>
        <dbReference type="ARBA" id="ARBA00023143"/>
    </source>
</evidence>
<keyword evidence="7" id="KW-0966">Cell projection</keyword>
<dbReference type="AlphaFoldDB" id="A0A1Q9A429"/>
<dbReference type="Proteomes" id="UP000185598">
    <property type="component" value="Unassembled WGS sequence"/>
</dbReference>
<feature type="domain" description="Flagellin C-terminal" evidence="5">
    <location>
        <begin position="235"/>
        <end position="318"/>
    </location>
</feature>
<dbReference type="EMBL" id="MKIN01000022">
    <property type="protein sequence ID" value="OLP49296.1"/>
    <property type="molecule type" value="Genomic_DNA"/>
</dbReference>
<comment type="caution">
    <text evidence="7">The sequence shown here is derived from an EMBL/GenBank/DDBJ whole genome shotgun (WGS) entry which is preliminary data.</text>
</comment>
<evidence type="ECO:0000313" key="7">
    <source>
        <dbReference type="EMBL" id="OLP49296.1"/>
    </source>
</evidence>
<dbReference type="SUPFAM" id="SSF64518">
    <property type="entry name" value="Phase 1 flagellin"/>
    <property type="match status" value="1"/>
</dbReference>
<comment type="function">
    <text evidence="3">Flagellin is the subunit protein which polymerizes to form the filaments of bacterial flagella.</text>
</comment>
<evidence type="ECO:0000313" key="9">
    <source>
        <dbReference type="Proteomes" id="UP000544107"/>
    </source>
</evidence>
<accession>A0A1Q9A429</accession>
<dbReference type="GO" id="GO:0009288">
    <property type="term" value="C:bacterial-type flagellum"/>
    <property type="evidence" value="ECO:0007669"/>
    <property type="project" value="UniProtKB-SubCell"/>
</dbReference>
<dbReference type="Pfam" id="PF00669">
    <property type="entry name" value="Flagellin_N"/>
    <property type="match status" value="1"/>
</dbReference>
<proteinExistence type="inferred from homology"/>
<organism evidence="7 8">
    <name type="scientific">Allorhizobium taibaishanense</name>
    <dbReference type="NCBI Taxonomy" id="887144"/>
    <lineage>
        <taxon>Bacteria</taxon>
        <taxon>Pseudomonadati</taxon>
        <taxon>Pseudomonadota</taxon>
        <taxon>Alphaproteobacteria</taxon>
        <taxon>Hyphomicrobiales</taxon>
        <taxon>Rhizobiaceae</taxon>
        <taxon>Rhizobium/Agrobacterium group</taxon>
        <taxon>Allorhizobium</taxon>
    </lineage>
</organism>
<keyword evidence="2 3" id="KW-0975">Bacterial flagellum</keyword>
<evidence type="ECO:0000256" key="3">
    <source>
        <dbReference type="RuleBase" id="RU362073"/>
    </source>
</evidence>
<gene>
    <name evidence="7" type="ORF">BJF91_19775</name>
    <name evidence="6" type="ORF">GGQ71_000578</name>
</gene>
<dbReference type="STRING" id="887144.BJF91_19775"/>
<dbReference type="PANTHER" id="PTHR42792:SF2">
    <property type="entry name" value="FLAGELLIN"/>
    <property type="match status" value="1"/>
</dbReference>
<keyword evidence="3" id="KW-0964">Secreted</keyword>
<keyword evidence="8" id="KW-1185">Reference proteome</keyword>
<dbReference type="EMBL" id="JACIED010000001">
    <property type="protein sequence ID" value="MBB4006342.1"/>
    <property type="molecule type" value="Genomic_DNA"/>
</dbReference>
<dbReference type="PANTHER" id="PTHR42792">
    <property type="entry name" value="FLAGELLIN"/>
    <property type="match status" value="1"/>
</dbReference>
<evidence type="ECO:0000256" key="1">
    <source>
        <dbReference type="ARBA" id="ARBA00005709"/>
    </source>
</evidence>
<dbReference type="Pfam" id="PF00700">
    <property type="entry name" value="Flagellin_C"/>
    <property type="match status" value="1"/>
</dbReference>
<dbReference type="Gene3D" id="1.20.1330.10">
    <property type="entry name" value="f41 fragment of flagellin, N-terminal domain"/>
    <property type="match status" value="1"/>
</dbReference>
<evidence type="ECO:0000259" key="4">
    <source>
        <dbReference type="Pfam" id="PF00669"/>
    </source>
</evidence>
<dbReference type="RefSeq" id="WP_075615085.1">
    <property type="nucleotide sequence ID" value="NZ_JACIED010000001.1"/>
</dbReference>
<sequence length="319" mass="32575">MDSVSINSTSASALSLLSGSSRALETTTTRVATGKAVDKASDNAAYWSIATTMKSDSLSLSSAGDATALSAAVADTAALGLDQATDLVSDIQAKLISAKAVGSDRQAVNGDIDQLKAQLTTVAQSSSFNGQNWLALGENQSPKVTSMVASVGSDAQGNLAVEVTNFDTAQSVLTSQNDAADGILTRSYLSVGSDGSANDYYLLDVGSKTPASPTAAQIMISNDTSNAQIDAMIGATKSMISSMVDASAAVGATQNRISGSADLMKSLENTANTAQARITNSDTEEDSTNLSVESARAALRISGLNIANSQQKSLTQLFM</sequence>
<keyword evidence="7" id="KW-0969">Cilium</keyword>
<reference evidence="6 9" key="2">
    <citation type="submission" date="2020-08" db="EMBL/GenBank/DDBJ databases">
        <title>Genomic Encyclopedia of Type Strains, Phase IV (KMG-IV): sequencing the most valuable type-strain genomes for metagenomic binning, comparative biology and taxonomic classification.</title>
        <authorList>
            <person name="Goeker M."/>
        </authorList>
    </citation>
    <scope>NUCLEOTIDE SEQUENCE [LARGE SCALE GENOMIC DNA]</scope>
    <source>
        <strain evidence="6 9">DSM 100021</strain>
    </source>
</reference>
<name>A0A1Q9A429_9HYPH</name>
<dbReference type="InterPro" id="IPR046358">
    <property type="entry name" value="Flagellin_C"/>
</dbReference>
<dbReference type="Proteomes" id="UP000544107">
    <property type="component" value="Unassembled WGS sequence"/>
</dbReference>
<evidence type="ECO:0000313" key="8">
    <source>
        <dbReference type="Proteomes" id="UP000185598"/>
    </source>
</evidence>
<reference evidence="7 8" key="1">
    <citation type="submission" date="2016-09" db="EMBL/GenBank/DDBJ databases">
        <title>Rhizobium oryziradicis sp. nov., isolated from the root of rice.</title>
        <authorList>
            <person name="Zhao J."/>
            <person name="Zhang X."/>
        </authorList>
    </citation>
    <scope>NUCLEOTIDE SEQUENCE [LARGE SCALE GENOMIC DNA]</scope>
    <source>
        <strain evidence="7 8">14971</strain>
    </source>
</reference>